<dbReference type="PANTHER" id="PTHR47978">
    <property type="match status" value="1"/>
</dbReference>
<proteinExistence type="predicted"/>
<reference evidence="2" key="1">
    <citation type="submission" date="2015-07" db="EMBL/GenBank/DDBJ databases">
        <title>Adaptation to a free-living lifestyle via gene acquisitions in the diplomonad Trepomonas sp. PC1.</title>
        <authorList>
            <person name="Xu F."/>
            <person name="Jerlstrom-Hultqvist J."/>
            <person name="Kolisko M."/>
            <person name="Simpson A.G.B."/>
            <person name="Roger A.J."/>
            <person name="Svard S.G."/>
            <person name="Andersson J.O."/>
        </authorList>
    </citation>
    <scope>NUCLEOTIDE SEQUENCE</scope>
    <source>
        <strain evidence="2">PC1</strain>
    </source>
</reference>
<dbReference type="PROSITE" id="PS51421">
    <property type="entry name" value="RAS"/>
    <property type="match status" value="1"/>
</dbReference>
<accession>A0A146KMR0</accession>
<dbReference type="FunFam" id="3.40.50.300:FF:000808">
    <property type="entry name" value="Small GTP-binding protein, putative"/>
    <property type="match status" value="1"/>
</dbReference>
<sequence>MHKGKIVLAGSAGAGKTTLVFRIQDDQFIQDIPSTVNSSYYEKRIIKNDQKHSLYIWDTAGQEKFRSITSIYFRNTHIGLLVFNVQSIESYNEIRFWYSQFKQKSGCDSILYLIASKCDEARKVASEDGERLAQELGMKYFETSSKTGQGVDVLIDDLIETVVSYKKQEKEEQLQFKDKEKSGDCC</sequence>
<name>A0A146KMR0_9EUKA</name>
<dbReference type="SMART" id="SM00175">
    <property type="entry name" value="RAB"/>
    <property type="match status" value="1"/>
</dbReference>
<dbReference type="PRINTS" id="PR00449">
    <property type="entry name" value="RASTRNSFRMNG"/>
</dbReference>
<protein>
    <submittedName>
        <fullName evidence="2">Rab-like protein</fullName>
    </submittedName>
</protein>
<dbReference type="GO" id="GO:0003924">
    <property type="term" value="F:GTPase activity"/>
    <property type="evidence" value="ECO:0007669"/>
    <property type="project" value="InterPro"/>
</dbReference>
<gene>
    <name evidence="2" type="ORF">TPC1_10018</name>
</gene>
<dbReference type="GO" id="GO:0005525">
    <property type="term" value="F:GTP binding"/>
    <property type="evidence" value="ECO:0007669"/>
    <property type="project" value="InterPro"/>
</dbReference>
<dbReference type="Gene3D" id="3.40.50.300">
    <property type="entry name" value="P-loop containing nucleotide triphosphate hydrolases"/>
    <property type="match status" value="1"/>
</dbReference>
<dbReference type="SUPFAM" id="SSF52540">
    <property type="entry name" value="P-loop containing nucleoside triphosphate hydrolases"/>
    <property type="match status" value="1"/>
</dbReference>
<dbReference type="Pfam" id="PF00071">
    <property type="entry name" value="Ras"/>
    <property type="match status" value="1"/>
</dbReference>
<evidence type="ECO:0000313" key="2">
    <source>
        <dbReference type="EMBL" id="JAP96591.1"/>
    </source>
</evidence>
<dbReference type="PROSITE" id="PS51419">
    <property type="entry name" value="RAB"/>
    <property type="match status" value="1"/>
</dbReference>
<dbReference type="InterPro" id="IPR027417">
    <property type="entry name" value="P-loop_NTPase"/>
</dbReference>
<keyword evidence="1" id="KW-0547">Nucleotide-binding</keyword>
<dbReference type="CDD" id="cd00154">
    <property type="entry name" value="Rab"/>
    <property type="match status" value="1"/>
</dbReference>
<dbReference type="EMBL" id="GDID01000015">
    <property type="protein sequence ID" value="JAP96591.1"/>
    <property type="molecule type" value="Transcribed_RNA"/>
</dbReference>
<dbReference type="SMART" id="SM00173">
    <property type="entry name" value="RAS"/>
    <property type="match status" value="1"/>
</dbReference>
<dbReference type="InterPro" id="IPR005225">
    <property type="entry name" value="Small_GTP-bd"/>
</dbReference>
<dbReference type="NCBIfam" id="TIGR00231">
    <property type="entry name" value="small_GTP"/>
    <property type="match status" value="1"/>
</dbReference>
<dbReference type="SMART" id="SM00174">
    <property type="entry name" value="RHO"/>
    <property type="match status" value="1"/>
</dbReference>
<evidence type="ECO:0000256" key="1">
    <source>
        <dbReference type="ARBA" id="ARBA00022741"/>
    </source>
</evidence>
<dbReference type="AlphaFoldDB" id="A0A146KMR0"/>
<organism evidence="2">
    <name type="scientific">Trepomonas sp. PC1</name>
    <dbReference type="NCBI Taxonomy" id="1076344"/>
    <lineage>
        <taxon>Eukaryota</taxon>
        <taxon>Metamonada</taxon>
        <taxon>Diplomonadida</taxon>
        <taxon>Hexamitidae</taxon>
        <taxon>Hexamitinae</taxon>
        <taxon>Trepomonas</taxon>
    </lineage>
</organism>
<dbReference type="InterPro" id="IPR001806">
    <property type="entry name" value="Small_GTPase"/>
</dbReference>